<keyword evidence="3" id="KW-0804">Transcription</keyword>
<gene>
    <name evidence="5" type="ORF">ABDJ40_14530</name>
</gene>
<dbReference type="Proteomes" id="UP001462640">
    <property type="component" value="Unassembled WGS sequence"/>
</dbReference>
<feature type="domain" description="HTH marR-type" evidence="4">
    <location>
        <begin position="22"/>
        <end position="154"/>
    </location>
</feature>
<evidence type="ECO:0000313" key="6">
    <source>
        <dbReference type="Proteomes" id="UP001462640"/>
    </source>
</evidence>
<dbReference type="PROSITE" id="PS01117">
    <property type="entry name" value="HTH_MARR_1"/>
    <property type="match status" value="1"/>
</dbReference>
<dbReference type="InterPro" id="IPR023187">
    <property type="entry name" value="Tscrpt_reg_MarR-type_CS"/>
</dbReference>
<organism evidence="5 6">
    <name type="scientific">Roseateles flavus</name>
    <dbReference type="NCBI Taxonomy" id="3149041"/>
    <lineage>
        <taxon>Bacteria</taxon>
        <taxon>Pseudomonadati</taxon>
        <taxon>Pseudomonadota</taxon>
        <taxon>Betaproteobacteria</taxon>
        <taxon>Burkholderiales</taxon>
        <taxon>Sphaerotilaceae</taxon>
        <taxon>Roseateles</taxon>
    </lineage>
</organism>
<sequence length="165" mass="18554">MKQPTPLPPPAAFYSADTYRSQDSIGWLMHRIKQSIVHLADKRLCQHGLTHAQWAPMLKLRLHGPHSTVQLGKELDMDAGALSRLLDRLEAKGLVQRERSSTDRRVVQVSLSEEGQRVTAELPAVLSEVFNAHLAGFTEAEWRTLIELLQRLMANGEALREASKE</sequence>
<dbReference type="RefSeq" id="WP_347610866.1">
    <property type="nucleotide sequence ID" value="NZ_JBDPZC010000006.1"/>
</dbReference>
<accession>A0ABV0GFY3</accession>
<dbReference type="InterPro" id="IPR036388">
    <property type="entry name" value="WH-like_DNA-bd_sf"/>
</dbReference>
<evidence type="ECO:0000256" key="3">
    <source>
        <dbReference type="ARBA" id="ARBA00023163"/>
    </source>
</evidence>
<evidence type="ECO:0000256" key="2">
    <source>
        <dbReference type="ARBA" id="ARBA00023125"/>
    </source>
</evidence>
<evidence type="ECO:0000259" key="4">
    <source>
        <dbReference type="PROSITE" id="PS50995"/>
    </source>
</evidence>
<dbReference type="Gene3D" id="1.10.10.10">
    <property type="entry name" value="Winged helix-like DNA-binding domain superfamily/Winged helix DNA-binding domain"/>
    <property type="match status" value="1"/>
</dbReference>
<dbReference type="PROSITE" id="PS50995">
    <property type="entry name" value="HTH_MARR_2"/>
    <property type="match status" value="1"/>
</dbReference>
<dbReference type="SMART" id="SM00347">
    <property type="entry name" value="HTH_MARR"/>
    <property type="match status" value="1"/>
</dbReference>
<dbReference type="EMBL" id="JBDPZC010000006">
    <property type="protein sequence ID" value="MEO3713978.1"/>
    <property type="molecule type" value="Genomic_DNA"/>
</dbReference>
<proteinExistence type="predicted"/>
<evidence type="ECO:0000256" key="1">
    <source>
        <dbReference type="ARBA" id="ARBA00023015"/>
    </source>
</evidence>
<reference evidence="5 6" key="1">
    <citation type="submission" date="2024-05" db="EMBL/GenBank/DDBJ databases">
        <title>Roseateles sp. 2.12 16S ribosomal RNA gene Genome sequencing and assembly.</title>
        <authorList>
            <person name="Woo H."/>
        </authorList>
    </citation>
    <scope>NUCLEOTIDE SEQUENCE [LARGE SCALE GENOMIC DNA]</scope>
    <source>
        <strain evidence="5 6">2.12</strain>
    </source>
</reference>
<dbReference type="InterPro" id="IPR000835">
    <property type="entry name" value="HTH_MarR-typ"/>
</dbReference>
<evidence type="ECO:0000313" key="5">
    <source>
        <dbReference type="EMBL" id="MEO3713978.1"/>
    </source>
</evidence>
<protein>
    <submittedName>
        <fullName evidence="5">MarR family transcriptional regulator</fullName>
    </submittedName>
</protein>
<dbReference type="InterPro" id="IPR036390">
    <property type="entry name" value="WH_DNA-bd_sf"/>
</dbReference>
<dbReference type="Pfam" id="PF01047">
    <property type="entry name" value="MarR"/>
    <property type="match status" value="1"/>
</dbReference>
<dbReference type="PANTHER" id="PTHR33164:SF43">
    <property type="entry name" value="HTH-TYPE TRANSCRIPTIONAL REPRESSOR YETL"/>
    <property type="match status" value="1"/>
</dbReference>
<dbReference type="PANTHER" id="PTHR33164">
    <property type="entry name" value="TRANSCRIPTIONAL REGULATOR, MARR FAMILY"/>
    <property type="match status" value="1"/>
</dbReference>
<keyword evidence="6" id="KW-1185">Reference proteome</keyword>
<dbReference type="InterPro" id="IPR039422">
    <property type="entry name" value="MarR/SlyA-like"/>
</dbReference>
<dbReference type="SUPFAM" id="SSF46785">
    <property type="entry name" value="Winged helix' DNA-binding domain"/>
    <property type="match status" value="1"/>
</dbReference>
<dbReference type="PRINTS" id="PR00598">
    <property type="entry name" value="HTHMARR"/>
</dbReference>
<name>A0ABV0GFY3_9BURK</name>
<keyword evidence="1" id="KW-0805">Transcription regulation</keyword>
<keyword evidence="2" id="KW-0238">DNA-binding</keyword>
<comment type="caution">
    <text evidence="5">The sequence shown here is derived from an EMBL/GenBank/DDBJ whole genome shotgun (WGS) entry which is preliminary data.</text>
</comment>